<dbReference type="PATRIC" id="fig|253.9.peg.3580"/>
<comment type="caution">
    <text evidence="1">The sequence shown here is derived from an EMBL/GenBank/DDBJ whole genome shotgun (WGS) entry which is preliminary data.</text>
</comment>
<organism evidence="1 2">
    <name type="scientific">Chryseobacterium indologenes</name>
    <name type="common">Flavobacterium indologenes</name>
    <dbReference type="NCBI Taxonomy" id="253"/>
    <lineage>
        <taxon>Bacteria</taxon>
        <taxon>Pseudomonadati</taxon>
        <taxon>Bacteroidota</taxon>
        <taxon>Flavobacteriia</taxon>
        <taxon>Flavobacteriales</taxon>
        <taxon>Weeksellaceae</taxon>
        <taxon>Chryseobacterium group</taxon>
        <taxon>Chryseobacterium</taxon>
    </lineage>
</organism>
<accession>A0A0N0ZT48</accession>
<evidence type="ECO:0000313" key="1">
    <source>
        <dbReference type="EMBL" id="KPE48957.1"/>
    </source>
</evidence>
<reference evidence="2" key="2">
    <citation type="submission" date="2015-09" db="EMBL/GenBank/DDBJ databases">
        <title>Draft genome sequence of a multidrug-resistant Chryseobacterium indologenes isolate from Malaysia.</title>
        <authorList>
            <person name="Yu C.Y."/>
            <person name="Ang G.Y."/>
            <person name="Chan K.-G."/>
        </authorList>
    </citation>
    <scope>NUCLEOTIDE SEQUENCE [LARGE SCALE GENOMIC DNA]</scope>
    <source>
        <strain evidence="2">CI_885</strain>
    </source>
</reference>
<protein>
    <submittedName>
        <fullName evidence="1">Uncharacterized protein</fullName>
    </submittedName>
</protein>
<dbReference type="AlphaFoldDB" id="A0A0N0ZT48"/>
<dbReference type="OrthoDB" id="1376075at2"/>
<dbReference type="EMBL" id="LJOD01000044">
    <property type="protein sequence ID" value="KPE48957.1"/>
    <property type="molecule type" value="Genomic_DNA"/>
</dbReference>
<gene>
    <name evidence="1" type="ORF">AOB46_22620</name>
</gene>
<proteinExistence type="predicted"/>
<sequence>MKKCIQGTFHYYIYDDKGERTIKGNLQDGSELYQNGALIDQGAMVLNNYKVYPNPYVVVSSDDTYTKHYYAGSQRIASRLSENPGLFGNSAVNVQENRAAEQMPDVEGEFKSYLDKARIETGTIEKEFARNSAQTGLYYLHGTTWEQRHLLPMPMLLQPNFL</sequence>
<dbReference type="Proteomes" id="UP000037953">
    <property type="component" value="Unassembled WGS sequence"/>
</dbReference>
<reference evidence="1 2" key="1">
    <citation type="journal article" date="2015" name="Genom Data">
        <title>Draft genome sequence of a multidrug-resistant Chryseobacterium indologenes isolate from Malaysia.</title>
        <authorList>
            <person name="Yu C.Y."/>
            <person name="Ang G.Y."/>
            <person name="Cheng H.J."/>
            <person name="Cheong Y.M."/>
            <person name="Yin W.F."/>
            <person name="Chan K.G."/>
        </authorList>
    </citation>
    <scope>NUCLEOTIDE SEQUENCE [LARGE SCALE GENOMIC DNA]</scope>
    <source>
        <strain evidence="1 2">CI_885</strain>
    </source>
</reference>
<dbReference type="RefSeq" id="WP_062703650.1">
    <property type="nucleotide sequence ID" value="NZ_LJOD01000044.1"/>
</dbReference>
<name>A0A0N0ZT48_CHRID</name>
<evidence type="ECO:0000313" key="2">
    <source>
        <dbReference type="Proteomes" id="UP000037953"/>
    </source>
</evidence>